<feature type="region of interest" description="Disordered" evidence="1">
    <location>
        <begin position="1"/>
        <end position="30"/>
    </location>
</feature>
<gene>
    <name evidence="2" type="ORF">Tci_380061</name>
</gene>
<comment type="caution">
    <text evidence="2">The sequence shown here is derived from an EMBL/GenBank/DDBJ whole genome shotgun (WGS) entry which is preliminary data.</text>
</comment>
<sequence length="382" mass="43062">MKEPTSDTKGRYGDGAARTKVRSPKPKALPQCRAKGSYRDELLQCVPPSGKARMQMQEGSFCCPPSNVIIGLFDGSCGSWFISPHVQNEKIYNSVKNVMVMESYVIGDAIVKTLVNIRTGLHSVIPLENDKNPSSLAYTRLERLDEITLDSLTEEQFKCFIDYYHENYPEDFESDLENLEEIYKMMNGGVENPRTQNASPSEIKELYEPSRTMYSYEQPSCLGSNFVGVTLRKSGQLHQNFEKRSIAMTHDWPIGDLDTMEDKVDNPCLQSTPQVLSSFEVYTSPMIHLKEVEETIGIPIEVEPLDHIKLEDLGLNTNTRDLFLSSKGFFSVNEPEPQLLPNFSPLDVNLGNKRGTDPPINSYSLGSFRMKVIFDEKKLGSS</sequence>
<dbReference type="AlphaFoldDB" id="A0A699HD83"/>
<reference evidence="2" key="1">
    <citation type="journal article" date="2019" name="Sci. Rep.">
        <title>Draft genome of Tanacetum cinerariifolium, the natural source of mosquito coil.</title>
        <authorList>
            <person name="Yamashiro T."/>
            <person name="Shiraishi A."/>
            <person name="Satake H."/>
            <person name="Nakayama K."/>
        </authorList>
    </citation>
    <scope>NUCLEOTIDE SEQUENCE</scope>
</reference>
<dbReference type="EMBL" id="BKCJ010150406">
    <property type="protein sequence ID" value="GEY08087.1"/>
    <property type="molecule type" value="Genomic_DNA"/>
</dbReference>
<evidence type="ECO:0000256" key="1">
    <source>
        <dbReference type="SAM" id="MobiDB-lite"/>
    </source>
</evidence>
<organism evidence="2">
    <name type="scientific">Tanacetum cinerariifolium</name>
    <name type="common">Dalmatian daisy</name>
    <name type="synonym">Chrysanthemum cinerariifolium</name>
    <dbReference type="NCBI Taxonomy" id="118510"/>
    <lineage>
        <taxon>Eukaryota</taxon>
        <taxon>Viridiplantae</taxon>
        <taxon>Streptophyta</taxon>
        <taxon>Embryophyta</taxon>
        <taxon>Tracheophyta</taxon>
        <taxon>Spermatophyta</taxon>
        <taxon>Magnoliopsida</taxon>
        <taxon>eudicotyledons</taxon>
        <taxon>Gunneridae</taxon>
        <taxon>Pentapetalae</taxon>
        <taxon>asterids</taxon>
        <taxon>campanulids</taxon>
        <taxon>Asterales</taxon>
        <taxon>Asteraceae</taxon>
        <taxon>Asteroideae</taxon>
        <taxon>Anthemideae</taxon>
        <taxon>Anthemidinae</taxon>
        <taxon>Tanacetum</taxon>
    </lineage>
</organism>
<name>A0A699HD83_TANCI</name>
<evidence type="ECO:0000313" key="2">
    <source>
        <dbReference type="EMBL" id="GEY08087.1"/>
    </source>
</evidence>
<feature type="compositionally biased region" description="Basic and acidic residues" evidence="1">
    <location>
        <begin position="1"/>
        <end position="12"/>
    </location>
</feature>
<proteinExistence type="predicted"/>
<accession>A0A699HD83</accession>
<protein>
    <submittedName>
        <fullName evidence="2">Uncharacterized protein</fullName>
    </submittedName>
</protein>